<organism evidence="1 2">
    <name type="scientific">Thelephora ganbajun</name>
    <name type="common">Ganba fungus</name>
    <dbReference type="NCBI Taxonomy" id="370292"/>
    <lineage>
        <taxon>Eukaryota</taxon>
        <taxon>Fungi</taxon>
        <taxon>Dikarya</taxon>
        <taxon>Basidiomycota</taxon>
        <taxon>Agaricomycotina</taxon>
        <taxon>Agaricomycetes</taxon>
        <taxon>Thelephorales</taxon>
        <taxon>Thelephoraceae</taxon>
        <taxon>Thelephora</taxon>
    </lineage>
</organism>
<dbReference type="EMBL" id="MU118137">
    <property type="protein sequence ID" value="KAF9644474.1"/>
    <property type="molecule type" value="Genomic_DNA"/>
</dbReference>
<keyword evidence="2" id="KW-1185">Reference proteome</keyword>
<reference evidence="1" key="1">
    <citation type="submission" date="2019-10" db="EMBL/GenBank/DDBJ databases">
        <authorList>
            <consortium name="DOE Joint Genome Institute"/>
            <person name="Kuo A."/>
            <person name="Miyauchi S."/>
            <person name="Kiss E."/>
            <person name="Drula E."/>
            <person name="Kohler A."/>
            <person name="Sanchez-Garcia M."/>
            <person name="Andreopoulos B."/>
            <person name="Barry K.W."/>
            <person name="Bonito G."/>
            <person name="Buee M."/>
            <person name="Carver A."/>
            <person name="Chen C."/>
            <person name="Cichocki N."/>
            <person name="Clum A."/>
            <person name="Culley D."/>
            <person name="Crous P.W."/>
            <person name="Fauchery L."/>
            <person name="Girlanda M."/>
            <person name="Hayes R."/>
            <person name="Keri Z."/>
            <person name="Labutti K."/>
            <person name="Lipzen A."/>
            <person name="Lombard V."/>
            <person name="Magnuson J."/>
            <person name="Maillard F."/>
            <person name="Morin E."/>
            <person name="Murat C."/>
            <person name="Nolan M."/>
            <person name="Ohm R."/>
            <person name="Pangilinan J."/>
            <person name="Pereira M."/>
            <person name="Perotto S."/>
            <person name="Peter M."/>
            <person name="Riley R."/>
            <person name="Sitrit Y."/>
            <person name="Stielow B."/>
            <person name="Szollosi G."/>
            <person name="Zifcakova L."/>
            <person name="Stursova M."/>
            <person name="Spatafora J.W."/>
            <person name="Tedersoo L."/>
            <person name="Vaario L.-M."/>
            <person name="Yamada A."/>
            <person name="Yan M."/>
            <person name="Wang P."/>
            <person name="Xu J."/>
            <person name="Bruns T."/>
            <person name="Baldrian P."/>
            <person name="Vilgalys R."/>
            <person name="Henrissat B."/>
            <person name="Grigoriev I.V."/>
            <person name="Hibbett D."/>
            <person name="Nagy L.G."/>
            <person name="Martin F.M."/>
        </authorList>
    </citation>
    <scope>NUCLEOTIDE SEQUENCE</scope>
    <source>
        <strain evidence="1">P2</strain>
    </source>
</reference>
<proteinExistence type="predicted"/>
<reference evidence="1" key="2">
    <citation type="journal article" date="2020" name="Nat. Commun.">
        <title>Large-scale genome sequencing of mycorrhizal fungi provides insights into the early evolution of symbiotic traits.</title>
        <authorList>
            <person name="Miyauchi S."/>
            <person name="Kiss E."/>
            <person name="Kuo A."/>
            <person name="Drula E."/>
            <person name="Kohler A."/>
            <person name="Sanchez-Garcia M."/>
            <person name="Morin E."/>
            <person name="Andreopoulos B."/>
            <person name="Barry K.W."/>
            <person name="Bonito G."/>
            <person name="Buee M."/>
            <person name="Carver A."/>
            <person name="Chen C."/>
            <person name="Cichocki N."/>
            <person name="Clum A."/>
            <person name="Culley D."/>
            <person name="Crous P.W."/>
            <person name="Fauchery L."/>
            <person name="Girlanda M."/>
            <person name="Hayes R.D."/>
            <person name="Keri Z."/>
            <person name="LaButti K."/>
            <person name="Lipzen A."/>
            <person name="Lombard V."/>
            <person name="Magnuson J."/>
            <person name="Maillard F."/>
            <person name="Murat C."/>
            <person name="Nolan M."/>
            <person name="Ohm R.A."/>
            <person name="Pangilinan J."/>
            <person name="Pereira M.F."/>
            <person name="Perotto S."/>
            <person name="Peter M."/>
            <person name="Pfister S."/>
            <person name="Riley R."/>
            <person name="Sitrit Y."/>
            <person name="Stielow J.B."/>
            <person name="Szollosi G."/>
            <person name="Zifcakova L."/>
            <person name="Stursova M."/>
            <person name="Spatafora J.W."/>
            <person name="Tedersoo L."/>
            <person name="Vaario L.M."/>
            <person name="Yamada A."/>
            <person name="Yan M."/>
            <person name="Wang P."/>
            <person name="Xu J."/>
            <person name="Bruns T."/>
            <person name="Baldrian P."/>
            <person name="Vilgalys R."/>
            <person name="Dunand C."/>
            <person name="Henrissat B."/>
            <person name="Grigoriev I.V."/>
            <person name="Hibbett D."/>
            <person name="Nagy L.G."/>
            <person name="Martin F.M."/>
        </authorList>
    </citation>
    <scope>NUCLEOTIDE SEQUENCE</scope>
    <source>
        <strain evidence="1">P2</strain>
    </source>
</reference>
<sequence>MNAIHHLVTRPVVSRFPDWRDYNPSADELRPFSCALAQAAKFEYHRRGVQLGVPGWLVRFALCFLSRDRLPPTSVVLDCLTIIAISLGCNVSDTNAMASDGNARLEQLFALILRKYETTDPDDLHMDRSKDEGNDCVPTIRGSTGRKWRR</sequence>
<accession>A0ACB6Z4L1</accession>
<gene>
    <name evidence="1" type="ORF">BDM02DRAFT_3190579</name>
</gene>
<evidence type="ECO:0000313" key="1">
    <source>
        <dbReference type="EMBL" id="KAF9644474.1"/>
    </source>
</evidence>
<dbReference type="Proteomes" id="UP000886501">
    <property type="component" value="Unassembled WGS sequence"/>
</dbReference>
<comment type="caution">
    <text evidence="1">The sequence shown here is derived from an EMBL/GenBank/DDBJ whole genome shotgun (WGS) entry which is preliminary data.</text>
</comment>
<evidence type="ECO:0000313" key="2">
    <source>
        <dbReference type="Proteomes" id="UP000886501"/>
    </source>
</evidence>
<protein>
    <submittedName>
        <fullName evidence="1">Uncharacterized protein</fullName>
    </submittedName>
</protein>
<name>A0ACB6Z4L1_THEGA</name>